<feature type="compositionally biased region" description="Basic and acidic residues" evidence="1">
    <location>
        <begin position="249"/>
        <end position="266"/>
    </location>
</feature>
<gene>
    <name evidence="2" type="ORF">LCGC14_2576470</name>
</gene>
<dbReference type="EMBL" id="LAZR01042900">
    <property type="protein sequence ID" value="KKL08380.1"/>
    <property type="molecule type" value="Genomic_DNA"/>
</dbReference>
<comment type="caution">
    <text evidence="2">The sequence shown here is derived from an EMBL/GenBank/DDBJ whole genome shotgun (WGS) entry which is preliminary data.</text>
</comment>
<evidence type="ECO:0000256" key="1">
    <source>
        <dbReference type="SAM" id="MobiDB-lite"/>
    </source>
</evidence>
<organism evidence="2">
    <name type="scientific">marine sediment metagenome</name>
    <dbReference type="NCBI Taxonomy" id="412755"/>
    <lineage>
        <taxon>unclassified sequences</taxon>
        <taxon>metagenomes</taxon>
        <taxon>ecological metagenomes</taxon>
    </lineage>
</organism>
<reference evidence="2" key="1">
    <citation type="journal article" date="2015" name="Nature">
        <title>Complex archaea that bridge the gap between prokaryotes and eukaryotes.</title>
        <authorList>
            <person name="Spang A."/>
            <person name="Saw J.H."/>
            <person name="Jorgensen S.L."/>
            <person name="Zaremba-Niedzwiedzka K."/>
            <person name="Martijn J."/>
            <person name="Lind A.E."/>
            <person name="van Eijk R."/>
            <person name="Schleper C."/>
            <person name="Guy L."/>
            <person name="Ettema T.J."/>
        </authorList>
    </citation>
    <scope>NUCLEOTIDE SEQUENCE</scope>
</reference>
<proteinExistence type="predicted"/>
<accession>A0A0F9AG50</accession>
<sequence length="266" mass="29761">MHVTKIKIKQDRVFVEYDKAVIVEEKELLNKYSIDSPEQPVGAFKEAFQKMDFFLIELCELADQPKDVPVMCEDVNITGLSFKYENGELLSAIITGTKALAYSNSPLVLNTPNKSVCSGDNEFDRMKNLTDPCIAGLKAVLEHAEQYVNGERLQIEMEFDEDKISEVGPAMKGDTTEKSKEADPEKFDSHKPEVDPNAGKGDETVTPKDDQMPVRKEVDSNLDYDNKVIGDRSKSMLGHSENLGPEANVSKDIRDNSEDKLQDPPE</sequence>
<name>A0A0F9AG50_9ZZZZ</name>
<dbReference type="AlphaFoldDB" id="A0A0F9AG50"/>
<feature type="region of interest" description="Disordered" evidence="1">
    <location>
        <begin position="159"/>
        <end position="266"/>
    </location>
</feature>
<evidence type="ECO:0000313" key="2">
    <source>
        <dbReference type="EMBL" id="KKL08380.1"/>
    </source>
</evidence>
<feature type="compositionally biased region" description="Basic and acidic residues" evidence="1">
    <location>
        <begin position="174"/>
        <end position="234"/>
    </location>
</feature>
<protein>
    <submittedName>
        <fullName evidence="2">Uncharacterized protein</fullName>
    </submittedName>
</protein>